<keyword evidence="10" id="KW-0479">Metal-binding</keyword>
<sequence length="620" mass="71809">MDFQLLESKKINATLNEFWTAISIWLNNPHLVNKRISSSKIILKAKLNTNNIESVINNLVNIDDVSELIKNDMSNNIESLNVTELSPLSIDMDLFTEINNEGIFLIIKKLFPRNNDKFTSTVEFTIVDKNNPCIISLHKRIDNEKNSLGIVWPYKIMFNNNLKEISIMLNNIKNNSTDASIEWYKNKLFPCLIKWMENNDDYNDKNSFIKQSLSLVSIEKYTELYTNLKKKYGAKLVENWSESTDPKKYVYEDIAIASYLILLWQQEREENNLNNKQTFVDLGCGNGLLAYILTNEGHSGLGIDLRKRKIWNLFTDTTKLEERAIIPSSSSLFPDTDWLIGNHSDELTPWIPVIAARSSYKCRFFLLPCCAHEFDGRKYQRDSASNSQYQQYLIYIKTICETCGFVTKVDRLRIPSTKRICFIGWTRNYTEDESELKDKCIEEIINARSLTKKSLVNNSEGISVGKWSDDFKPRDPIERARNCTQIDRNIINEIIDLVANNLLRKVRIINSPDDDNKKWNAGGSIELSEIANIIPWTTLKQLKNECGGLQTLLRNNSHIFQINNGLVQFRVADNAIKNPINRKKRKKKSNLRLKVKPCWFFNNHPDGCLLTDEKCNFKHE</sequence>
<comment type="similarity">
    <text evidence="3 11">Belongs to the TRM44 family.</text>
</comment>
<name>A0AA39CAF9_9HYME</name>
<evidence type="ECO:0000259" key="12">
    <source>
        <dbReference type="PROSITE" id="PS50103"/>
    </source>
</evidence>
<organism evidence="13 14">
    <name type="scientific">Microctonus aethiopoides</name>
    <dbReference type="NCBI Taxonomy" id="144406"/>
    <lineage>
        <taxon>Eukaryota</taxon>
        <taxon>Metazoa</taxon>
        <taxon>Ecdysozoa</taxon>
        <taxon>Arthropoda</taxon>
        <taxon>Hexapoda</taxon>
        <taxon>Insecta</taxon>
        <taxon>Pterygota</taxon>
        <taxon>Neoptera</taxon>
        <taxon>Endopterygota</taxon>
        <taxon>Hymenoptera</taxon>
        <taxon>Apocrita</taxon>
        <taxon>Ichneumonoidea</taxon>
        <taxon>Braconidae</taxon>
        <taxon>Euphorinae</taxon>
        <taxon>Microctonus</taxon>
    </lineage>
</organism>
<dbReference type="PROSITE" id="PS50103">
    <property type="entry name" value="ZF_C3H1"/>
    <property type="match status" value="1"/>
</dbReference>
<evidence type="ECO:0000313" key="13">
    <source>
        <dbReference type="EMBL" id="KAK0160896.1"/>
    </source>
</evidence>
<dbReference type="PANTHER" id="PTHR21210:SF0">
    <property type="entry name" value="TRNA (URACIL-O(2)-)-METHYLTRANSFERASE-RELATED"/>
    <property type="match status" value="1"/>
</dbReference>
<reference evidence="13" key="2">
    <citation type="submission" date="2023-03" db="EMBL/GenBank/DDBJ databases">
        <authorList>
            <person name="Inwood S.N."/>
            <person name="Skelly J.G."/>
            <person name="Guhlin J."/>
            <person name="Harrop T.W.R."/>
            <person name="Goldson S.G."/>
            <person name="Dearden P.K."/>
        </authorList>
    </citation>
    <scope>NUCLEOTIDE SEQUENCE</scope>
    <source>
        <strain evidence="13">Irish</strain>
        <tissue evidence="13">Whole body</tissue>
    </source>
</reference>
<dbReference type="EMBL" id="JAQQBS010001423">
    <property type="protein sequence ID" value="KAK0160896.1"/>
    <property type="molecule type" value="Genomic_DNA"/>
</dbReference>
<dbReference type="InterPro" id="IPR029063">
    <property type="entry name" value="SAM-dependent_MTases_sf"/>
</dbReference>
<dbReference type="GO" id="GO:0008270">
    <property type="term" value="F:zinc ion binding"/>
    <property type="evidence" value="ECO:0007669"/>
    <property type="project" value="UniProtKB-KW"/>
</dbReference>
<evidence type="ECO:0000256" key="5">
    <source>
        <dbReference type="ARBA" id="ARBA00022603"/>
    </source>
</evidence>
<feature type="zinc finger region" description="C3H1-type" evidence="10">
    <location>
        <begin position="592"/>
        <end position="620"/>
    </location>
</feature>
<evidence type="ECO:0000256" key="2">
    <source>
        <dbReference type="ARBA" id="ARBA00004496"/>
    </source>
</evidence>
<evidence type="ECO:0000256" key="10">
    <source>
        <dbReference type="PROSITE-ProRule" id="PRU00723"/>
    </source>
</evidence>
<dbReference type="InterPro" id="IPR000571">
    <property type="entry name" value="Znf_CCCH"/>
</dbReference>
<dbReference type="SUPFAM" id="SSF53335">
    <property type="entry name" value="S-adenosyl-L-methionine-dependent methyltransferases"/>
    <property type="match status" value="1"/>
</dbReference>
<dbReference type="Proteomes" id="UP001168990">
    <property type="component" value="Unassembled WGS sequence"/>
</dbReference>
<dbReference type="InterPro" id="IPR011671">
    <property type="entry name" value="tRNA_uracil_MeTrfase"/>
</dbReference>
<evidence type="ECO:0000313" key="14">
    <source>
        <dbReference type="Proteomes" id="UP001168990"/>
    </source>
</evidence>
<dbReference type="EC" id="2.1.1.211" evidence="11"/>
<keyword evidence="10" id="KW-0862">Zinc</keyword>
<evidence type="ECO:0000256" key="1">
    <source>
        <dbReference type="ARBA" id="ARBA00002778"/>
    </source>
</evidence>
<keyword evidence="6 11" id="KW-0808">Transferase</keyword>
<keyword evidence="7 11" id="KW-0949">S-adenosyl-L-methionine</keyword>
<comment type="function">
    <text evidence="1">Probable adenosyl-L-methionine (AdoMet)-dependent tRNA (uracil-O(2)-)-methyltransferase.</text>
</comment>
<evidence type="ECO:0000256" key="11">
    <source>
        <dbReference type="RuleBase" id="RU368004"/>
    </source>
</evidence>
<evidence type="ECO:0000256" key="3">
    <source>
        <dbReference type="ARBA" id="ARBA00009056"/>
    </source>
</evidence>
<dbReference type="GO" id="GO:0141101">
    <property type="term" value="F:tRNA(Ser) (uridine(44)-2'-O-)-methyltransferase activity"/>
    <property type="evidence" value="ECO:0007669"/>
    <property type="project" value="UniProtKB-EC"/>
</dbReference>
<gene>
    <name evidence="13" type="ORF">PV328_008255</name>
</gene>
<comment type="caution">
    <text evidence="13">The sequence shown here is derived from an EMBL/GenBank/DDBJ whole genome shotgun (WGS) entry which is preliminary data.</text>
</comment>
<keyword evidence="10" id="KW-0863">Zinc-finger</keyword>
<evidence type="ECO:0000256" key="7">
    <source>
        <dbReference type="ARBA" id="ARBA00022691"/>
    </source>
</evidence>
<comment type="function">
    <text evidence="11">Adenosyl-L-methionine (AdoMet)-dependent tRNA (uracil-O(2)-)-methyltransferase.</text>
</comment>
<reference evidence="13" key="1">
    <citation type="journal article" date="2023" name="bioRxiv">
        <title>Scaffold-level genome assemblies of two parasitoid biocontrol wasps reveal the parthenogenesis mechanism and an associated novel virus.</title>
        <authorList>
            <person name="Inwood S."/>
            <person name="Skelly J."/>
            <person name="Guhlin J."/>
            <person name="Harrop T."/>
            <person name="Goldson S."/>
            <person name="Dearden P."/>
        </authorList>
    </citation>
    <scope>NUCLEOTIDE SEQUENCE</scope>
    <source>
        <strain evidence="13">Irish</strain>
        <tissue evidence="13">Whole body</tissue>
    </source>
</reference>
<keyword evidence="4 11" id="KW-0963">Cytoplasm</keyword>
<dbReference type="GO" id="GO:0005737">
    <property type="term" value="C:cytoplasm"/>
    <property type="evidence" value="ECO:0007669"/>
    <property type="project" value="UniProtKB-SubCell"/>
</dbReference>
<dbReference type="PANTHER" id="PTHR21210">
    <property type="entry name" value="TRNA (URACIL-O(2)-)-METHYLTRANSFERASE-RELATED"/>
    <property type="match status" value="1"/>
</dbReference>
<evidence type="ECO:0000256" key="8">
    <source>
        <dbReference type="ARBA" id="ARBA00022694"/>
    </source>
</evidence>
<evidence type="ECO:0000256" key="4">
    <source>
        <dbReference type="ARBA" id="ARBA00022490"/>
    </source>
</evidence>
<dbReference type="GO" id="GO:0030488">
    <property type="term" value="P:tRNA methylation"/>
    <property type="evidence" value="ECO:0007669"/>
    <property type="project" value="UniProtKB-UniRule"/>
</dbReference>
<evidence type="ECO:0000256" key="6">
    <source>
        <dbReference type="ARBA" id="ARBA00022679"/>
    </source>
</evidence>
<feature type="domain" description="C3H1-type" evidence="12">
    <location>
        <begin position="592"/>
        <end position="620"/>
    </location>
</feature>
<protein>
    <recommendedName>
        <fullName evidence="11">tRNA (uracil-O(2)-)-methyltransferase</fullName>
        <ecNumber evidence="11">2.1.1.211</ecNumber>
    </recommendedName>
</protein>
<keyword evidence="14" id="KW-1185">Reference proteome</keyword>
<dbReference type="Pfam" id="PF07757">
    <property type="entry name" value="AdoMet_MTase"/>
    <property type="match status" value="1"/>
</dbReference>
<evidence type="ECO:0000256" key="9">
    <source>
        <dbReference type="ARBA" id="ARBA00047957"/>
    </source>
</evidence>
<keyword evidence="5 11" id="KW-0489">Methyltransferase</keyword>
<comment type="subcellular location">
    <subcellularLocation>
        <location evidence="2 11">Cytoplasm</location>
    </subcellularLocation>
</comment>
<keyword evidence="8 11" id="KW-0819">tRNA processing</keyword>
<proteinExistence type="inferred from homology"/>
<accession>A0AA39CAF9</accession>
<dbReference type="AlphaFoldDB" id="A0AA39CAF9"/>
<comment type="catalytic activity">
    <reaction evidence="9 11">
        <text>uridine(44) in tRNA(Ser) + S-adenosyl-L-methionine = 2'-O-methyluridine(44) in tRNA(Ser) + S-adenosyl-L-homocysteine + H(+)</text>
        <dbReference type="Rhea" id="RHEA:43100"/>
        <dbReference type="Rhea" id="RHEA-COMP:10339"/>
        <dbReference type="Rhea" id="RHEA-COMP:10340"/>
        <dbReference type="ChEBI" id="CHEBI:15378"/>
        <dbReference type="ChEBI" id="CHEBI:57856"/>
        <dbReference type="ChEBI" id="CHEBI:59789"/>
        <dbReference type="ChEBI" id="CHEBI:65315"/>
        <dbReference type="ChEBI" id="CHEBI:74478"/>
        <dbReference type="EC" id="2.1.1.211"/>
    </reaction>
</comment>